<reference evidence="1 2" key="1">
    <citation type="journal article" date="2003" name="Mol. Microbiol.">
        <title>Genome-based analysis of virulence genes in a non-biofilm-forming Staphylococcus epidermidis strain (ATCC 12228).</title>
        <authorList>
            <person name="Zhang Y.Q."/>
            <person name="Ren S.X."/>
            <person name="Li H.L."/>
            <person name="Wang Y.X."/>
            <person name="Fu G."/>
            <person name="Yang J."/>
            <person name="Qin Z.Q."/>
            <person name="Miao Y.G."/>
            <person name="Wang W.Y."/>
            <person name="Chen R.S."/>
            <person name="Shen Y."/>
            <person name="Chen Z."/>
            <person name="Yuan Z.H."/>
            <person name="Zhao G.P."/>
            <person name="Qu D."/>
            <person name="Danchin A."/>
            <person name="Wen Y.M."/>
        </authorList>
    </citation>
    <scope>NUCLEOTIDE SEQUENCE [LARGE SCALE GENOMIC DNA]</scope>
    <source>
        <strain evidence="2">ATCC 12228 / FDA PCI 1200</strain>
    </source>
</reference>
<dbReference type="KEGG" id="sep:SE_1556"/>
<dbReference type="HOGENOM" id="CLU_3189270_0_0_9"/>
<dbReference type="EMBL" id="AE015929">
    <property type="protein sequence ID" value="AAO05155.1"/>
    <property type="molecule type" value="Genomic_DNA"/>
</dbReference>
<dbReference type="Proteomes" id="UP000001411">
    <property type="component" value="Chromosome"/>
</dbReference>
<accession>A0A0H2VIL5</accession>
<evidence type="ECO:0000313" key="1">
    <source>
        <dbReference type="EMBL" id="AAO05155.1"/>
    </source>
</evidence>
<sequence length="46" mass="5123">MDAWVLMFPSLTIPKLLKKSTLIKTSPIKKLTNKVQNLTRNLGGLA</sequence>
<gene>
    <name evidence="1" type="ordered locus">SE_1556</name>
</gene>
<name>A0A0H2VIL5_STAES</name>
<evidence type="ECO:0000313" key="2">
    <source>
        <dbReference type="Proteomes" id="UP000001411"/>
    </source>
</evidence>
<protein>
    <submittedName>
        <fullName evidence="1">Uncharacterized protein</fullName>
    </submittedName>
</protein>
<dbReference type="AlphaFoldDB" id="A0A0H2VIL5"/>
<organism evidence="1 2">
    <name type="scientific">Staphylococcus epidermidis (strain ATCC 12228 / FDA PCI 1200)</name>
    <dbReference type="NCBI Taxonomy" id="176280"/>
    <lineage>
        <taxon>Bacteria</taxon>
        <taxon>Bacillati</taxon>
        <taxon>Bacillota</taxon>
        <taxon>Bacilli</taxon>
        <taxon>Bacillales</taxon>
        <taxon>Staphylococcaceae</taxon>
        <taxon>Staphylococcus</taxon>
    </lineage>
</organism>
<proteinExistence type="predicted"/>